<feature type="compositionally biased region" description="Acidic residues" evidence="1">
    <location>
        <begin position="771"/>
        <end position="798"/>
    </location>
</feature>
<dbReference type="Proteomes" id="UP001430848">
    <property type="component" value="Unassembled WGS sequence"/>
</dbReference>
<protein>
    <submittedName>
        <fullName evidence="2">Uncharacterized protein</fullName>
    </submittedName>
</protein>
<evidence type="ECO:0000313" key="2">
    <source>
        <dbReference type="EMBL" id="KAK7717074.1"/>
    </source>
</evidence>
<accession>A0ABR1NVW6</accession>
<proteinExistence type="predicted"/>
<feature type="region of interest" description="Disordered" evidence="1">
    <location>
        <begin position="582"/>
        <end position="604"/>
    </location>
</feature>
<sequence length="892" mass="100282">MENTHHQGGPSASGGDVMMLDPEVIHLMNDLDLIRRATSRPLTVEEQAHVVGQIIVEKQTRKREARSQFDEEATAEAARAMKRPRIASHADFSGAHKMYACGPEEKSNGSNGSGDSVLDDLMFDDGLLGLSPDFCGAHSTEAHNLRYVQGLSQGDLVPTYKPGFNILESVCSSVWLAVEVAKHLRVSDIVNLYSTSKTFHNLLDQHWQSSIFAWAEHMAPSSFRIFYWKFYGCYARRDPSGTTWEAPGLFADAFPRPPWAKTRPVTAADKTVRSVPGLRYLAMLVKREVRVRDILAMLARRGHRLPNKCHESVKKMWMIMDLPTNTLRRAFIRNTQIWTPEDIYNAQMFVTKLQMRFNEPVFGPDTPLAVDTILGAREGLTPLWQILRGKKYTELLEAIQMRVRYLAGVQTSNRVWSWEQHYGVPQWQLGTGHLEGWGAGEIHLSRPDELIIEEAARRGINLKDHLTYMAFWGHVDWQRRANLVPTEEEMYMSDDELPSLPAHEKGPDGIFGNCGNVPFVYGEWKPKHALMARWDTLTEKEKIALRDHVGRDETKLLANEDDDEGFWDLNDFELDRLNQGKKGKGAVAAPNNYDSDDEAESDEKVKKVVHDQNCMCEDCIAWYNADDSDDHDGSCLCSDCLDQVDYVAELEDDHEEEAEEDDEDDDEDSDGEDHLRIAPENPIPQDVLTNTELRDAWNGLRPLDRLTVTDVLGRQREQERATAAAAAADAQARGVVREFPHVTDPISLALLHKLDGIENQPAGYESGVESDVSDDAEMEDEGYEDEEMPDEGDDDAGDGDASSDSSLDDEQLKALADLDYSDDELEFDMGNFQAFLTRGRDDGSYHYRAGRPGGGAEDDNDEEEDAFGVAHESDPKSPGLAAEMRLPDTINY</sequence>
<organism evidence="2 3">
    <name type="scientific">Diaporthe eres</name>
    <name type="common">Phomopsis oblonga</name>
    <dbReference type="NCBI Taxonomy" id="83184"/>
    <lineage>
        <taxon>Eukaryota</taxon>
        <taxon>Fungi</taxon>
        <taxon>Dikarya</taxon>
        <taxon>Ascomycota</taxon>
        <taxon>Pezizomycotina</taxon>
        <taxon>Sordariomycetes</taxon>
        <taxon>Sordariomycetidae</taxon>
        <taxon>Diaporthales</taxon>
        <taxon>Diaporthaceae</taxon>
        <taxon>Diaporthe</taxon>
        <taxon>Diaporthe eres species complex</taxon>
    </lineage>
</organism>
<evidence type="ECO:0000313" key="3">
    <source>
        <dbReference type="Proteomes" id="UP001430848"/>
    </source>
</evidence>
<feature type="region of interest" description="Disordered" evidence="1">
    <location>
        <begin position="841"/>
        <end position="892"/>
    </location>
</feature>
<feature type="region of interest" description="Disordered" evidence="1">
    <location>
        <begin position="651"/>
        <end position="683"/>
    </location>
</feature>
<name>A0ABR1NVW6_DIAER</name>
<comment type="caution">
    <text evidence="2">The sequence shown here is derived from an EMBL/GenBank/DDBJ whole genome shotgun (WGS) entry which is preliminary data.</text>
</comment>
<feature type="region of interest" description="Disordered" evidence="1">
    <location>
        <begin position="760"/>
        <end position="815"/>
    </location>
</feature>
<feature type="compositionally biased region" description="Acidic residues" evidence="1">
    <location>
        <begin position="856"/>
        <end position="866"/>
    </location>
</feature>
<reference evidence="2 3" key="1">
    <citation type="submission" date="2024-02" db="EMBL/GenBank/DDBJ databases">
        <title>De novo assembly and annotation of 12 fungi associated with fruit tree decline syndrome in Ontario, Canada.</title>
        <authorList>
            <person name="Sulman M."/>
            <person name="Ellouze W."/>
            <person name="Ilyukhin E."/>
        </authorList>
    </citation>
    <scope>NUCLEOTIDE SEQUENCE [LARGE SCALE GENOMIC DNA]</scope>
    <source>
        <strain evidence="2 3">M169</strain>
    </source>
</reference>
<dbReference type="EMBL" id="JAKNSF020000094">
    <property type="protein sequence ID" value="KAK7717074.1"/>
    <property type="molecule type" value="Genomic_DNA"/>
</dbReference>
<evidence type="ECO:0000256" key="1">
    <source>
        <dbReference type="SAM" id="MobiDB-lite"/>
    </source>
</evidence>
<gene>
    <name evidence="2" type="ORF">SLS63_010792</name>
</gene>
<keyword evidence="3" id="KW-1185">Reference proteome</keyword>
<feature type="compositionally biased region" description="Acidic residues" evidence="1">
    <location>
        <begin position="651"/>
        <end position="671"/>
    </location>
</feature>